<proteinExistence type="predicted"/>
<dbReference type="EMBL" id="QQWO01000003">
    <property type="protein sequence ID" value="RSV06342.1"/>
    <property type="molecule type" value="Genomic_DNA"/>
</dbReference>
<dbReference type="STRING" id="93064.BRX40_16335"/>
<reference evidence="1" key="1">
    <citation type="submission" date="2016-12" db="EMBL/GenBank/DDBJ databases">
        <title>Whole genome sequencing of Sphingomonas koreensis.</title>
        <authorList>
            <person name="Conlan S."/>
            <person name="Thomas P.J."/>
            <person name="Mullikin J."/>
            <person name="Palmore T.N."/>
            <person name="Frank K.M."/>
            <person name="Segre J.A."/>
        </authorList>
    </citation>
    <scope>NUCLEOTIDE SEQUENCE</scope>
    <source>
        <strain evidence="1">ABOJV</strain>
    </source>
</reference>
<keyword evidence="3" id="KW-1185">Reference proteome</keyword>
<sequence length="170" mass="19111">MVQGFRADAAGPASKGPESDWAWLAGSWKVRHRRLKSRLTGSTEWQEFDGTCVNWPLMGGAANVDDNVIELPAGDYHGVSVRCFNPETRKWGIWWIDSRYARMEPPVWGEFRDGVGTFMGADTHEGIPVTAMFRWSAITATSAHWEQAFSTDGGKSWESNWHMDFTRVAA</sequence>
<dbReference type="Proteomes" id="UP000286681">
    <property type="component" value="Unassembled WGS sequence"/>
</dbReference>
<name>A0A1L6JGQ5_9SPHN</name>
<evidence type="ECO:0000313" key="3">
    <source>
        <dbReference type="Proteomes" id="UP000185161"/>
    </source>
</evidence>
<accession>A0A1L6JGQ5</accession>
<reference evidence="3" key="2">
    <citation type="submission" date="2016-12" db="EMBL/GenBank/DDBJ databases">
        <title>Whole genome sequencing of Sphingomonas sp. ABOJV.</title>
        <authorList>
            <person name="Conlan S."/>
            <person name="Thomas P.J."/>
            <person name="Mullikin J."/>
            <person name="Palmore T.N."/>
            <person name="Frank K.M."/>
            <person name="Segre J.A."/>
        </authorList>
    </citation>
    <scope>NUCLEOTIDE SEQUENCE [LARGE SCALE GENOMIC DNA]</scope>
    <source>
        <strain evidence="3">ABOJV</strain>
    </source>
</reference>
<evidence type="ECO:0000313" key="4">
    <source>
        <dbReference type="Proteomes" id="UP000286681"/>
    </source>
</evidence>
<evidence type="ECO:0000313" key="2">
    <source>
        <dbReference type="EMBL" id="RSV06342.1"/>
    </source>
</evidence>
<dbReference type="EMBL" id="CP018820">
    <property type="protein sequence ID" value="APR55119.1"/>
    <property type="molecule type" value="Genomic_DNA"/>
</dbReference>
<dbReference type="Proteomes" id="UP000185161">
    <property type="component" value="Chromosome"/>
</dbReference>
<evidence type="ECO:0000313" key="1">
    <source>
        <dbReference type="EMBL" id="APR55119.1"/>
    </source>
</evidence>
<dbReference type="AlphaFoldDB" id="A0A1L6JGQ5"/>
<protein>
    <submittedName>
        <fullName evidence="2">DUF1579 domain-containing protein</fullName>
    </submittedName>
</protein>
<dbReference type="OrthoDB" id="9814791at2"/>
<gene>
    <name evidence="1" type="ORF">BRX40_16335</name>
    <name evidence="2" type="ORF">CA257_04675</name>
</gene>
<organism evidence="1 3">
    <name type="scientific">Sphingomonas koreensis</name>
    <dbReference type="NCBI Taxonomy" id="93064"/>
    <lineage>
        <taxon>Bacteria</taxon>
        <taxon>Pseudomonadati</taxon>
        <taxon>Pseudomonadota</taxon>
        <taxon>Alphaproteobacteria</taxon>
        <taxon>Sphingomonadales</taxon>
        <taxon>Sphingomonadaceae</taxon>
        <taxon>Sphingomonas</taxon>
    </lineage>
</organism>
<dbReference type="KEGG" id="skr:BRX40_16335"/>
<reference evidence="2 4" key="3">
    <citation type="submission" date="2018-07" db="EMBL/GenBank/DDBJ databases">
        <title>Genomic and Epidemiologic Investigation of an Indolent Hospital Outbreak.</title>
        <authorList>
            <person name="Johnson R.C."/>
            <person name="Deming C."/>
            <person name="Conlan S."/>
            <person name="Zellmer C.J."/>
            <person name="Michelin A.V."/>
            <person name="Lee-Lin S."/>
            <person name="Thomas P.J."/>
            <person name="Park M."/>
            <person name="Weingarten R.A."/>
            <person name="Less J."/>
            <person name="Dekker J.P."/>
            <person name="Frank K.M."/>
            <person name="Musser K.A."/>
            <person name="Mcquiston J.R."/>
            <person name="Henderson D.K."/>
            <person name="Lau A.F."/>
            <person name="Palmore T.N."/>
            <person name="Segre J.A."/>
        </authorList>
    </citation>
    <scope>NUCLEOTIDE SEQUENCE [LARGE SCALE GENOMIC DNA]</scope>
    <source>
        <strain evidence="2 4">SK-NIH.Env10_0317</strain>
    </source>
</reference>